<name>A0A540K9L6_MALBA</name>
<proteinExistence type="predicted"/>
<gene>
    <name evidence="1" type="ORF">C1H46_043537</name>
</gene>
<sequence length="111" mass="12775">MEIHVIMLKHFQLGRWTPALRWSPPRPNYNFLQTQPPTPPPLSKPHIANVNVLRPRVLSTRFAARRRALRYDDDDGGEDDEGVEYGHNKEIAVLGLYSQCERRSTYCACNG</sequence>
<dbReference type="Proteomes" id="UP000315295">
    <property type="component" value="Unassembled WGS sequence"/>
</dbReference>
<organism evidence="1 2">
    <name type="scientific">Malus baccata</name>
    <name type="common">Siberian crab apple</name>
    <name type="synonym">Pyrus baccata</name>
    <dbReference type="NCBI Taxonomy" id="106549"/>
    <lineage>
        <taxon>Eukaryota</taxon>
        <taxon>Viridiplantae</taxon>
        <taxon>Streptophyta</taxon>
        <taxon>Embryophyta</taxon>
        <taxon>Tracheophyta</taxon>
        <taxon>Spermatophyta</taxon>
        <taxon>Magnoliopsida</taxon>
        <taxon>eudicotyledons</taxon>
        <taxon>Gunneridae</taxon>
        <taxon>Pentapetalae</taxon>
        <taxon>rosids</taxon>
        <taxon>fabids</taxon>
        <taxon>Rosales</taxon>
        <taxon>Rosaceae</taxon>
        <taxon>Amygdaloideae</taxon>
        <taxon>Maleae</taxon>
        <taxon>Malus</taxon>
    </lineage>
</organism>
<keyword evidence="2" id="KW-1185">Reference proteome</keyword>
<accession>A0A540K9L6</accession>
<dbReference type="EMBL" id="VIEB01001652">
    <property type="protein sequence ID" value="TQD70928.1"/>
    <property type="molecule type" value="Genomic_DNA"/>
</dbReference>
<protein>
    <submittedName>
        <fullName evidence="1">Uncharacterized protein</fullName>
    </submittedName>
</protein>
<evidence type="ECO:0000313" key="2">
    <source>
        <dbReference type="Proteomes" id="UP000315295"/>
    </source>
</evidence>
<reference evidence="1 2" key="1">
    <citation type="journal article" date="2019" name="G3 (Bethesda)">
        <title>Sequencing of a Wild Apple (Malus baccata) Genome Unravels the Differences Between Cultivated and Wild Apple Species Regarding Disease Resistance and Cold Tolerance.</title>
        <authorList>
            <person name="Chen X."/>
        </authorList>
    </citation>
    <scope>NUCLEOTIDE SEQUENCE [LARGE SCALE GENOMIC DNA]</scope>
    <source>
        <strain evidence="2">cv. Shandingzi</strain>
        <tissue evidence="1">Leaves</tissue>
    </source>
</reference>
<comment type="caution">
    <text evidence="1">The sequence shown here is derived from an EMBL/GenBank/DDBJ whole genome shotgun (WGS) entry which is preliminary data.</text>
</comment>
<evidence type="ECO:0000313" key="1">
    <source>
        <dbReference type="EMBL" id="TQD70928.1"/>
    </source>
</evidence>
<dbReference type="AlphaFoldDB" id="A0A540K9L6"/>